<feature type="compositionally biased region" description="Low complexity" evidence="1">
    <location>
        <begin position="45"/>
        <end position="62"/>
    </location>
</feature>
<keyword evidence="3" id="KW-1185">Reference proteome</keyword>
<dbReference type="EMBL" id="CADEAL010004080">
    <property type="protein sequence ID" value="CAB1451171.1"/>
    <property type="molecule type" value="Genomic_DNA"/>
</dbReference>
<organism evidence="2 3">
    <name type="scientific">Pleuronectes platessa</name>
    <name type="common">European plaice</name>
    <dbReference type="NCBI Taxonomy" id="8262"/>
    <lineage>
        <taxon>Eukaryota</taxon>
        <taxon>Metazoa</taxon>
        <taxon>Chordata</taxon>
        <taxon>Craniata</taxon>
        <taxon>Vertebrata</taxon>
        <taxon>Euteleostomi</taxon>
        <taxon>Actinopterygii</taxon>
        <taxon>Neopterygii</taxon>
        <taxon>Teleostei</taxon>
        <taxon>Neoteleostei</taxon>
        <taxon>Acanthomorphata</taxon>
        <taxon>Carangaria</taxon>
        <taxon>Pleuronectiformes</taxon>
        <taxon>Pleuronectoidei</taxon>
        <taxon>Pleuronectidae</taxon>
        <taxon>Pleuronectes</taxon>
    </lineage>
</organism>
<protein>
    <submittedName>
        <fullName evidence="2">Uncharacterized protein</fullName>
    </submittedName>
</protein>
<name>A0A9N7Z5N0_PLEPL</name>
<sequence>MSHLASFVSLSRRRVPPAGDVAEVIRETGLTRVQIHCRQPPYPVPSNRSPPSAPPTDTAPRPKSTEAPRTSEAVRHRGRGPPPKRTSRRAAQRASGGMERRATG</sequence>
<gene>
    <name evidence="2" type="ORF">PLEPLA_LOCUS38864</name>
</gene>
<reference evidence="2" key="1">
    <citation type="submission" date="2020-03" db="EMBL/GenBank/DDBJ databases">
        <authorList>
            <person name="Weist P."/>
        </authorList>
    </citation>
    <scope>NUCLEOTIDE SEQUENCE</scope>
</reference>
<feature type="region of interest" description="Disordered" evidence="1">
    <location>
        <begin position="32"/>
        <end position="104"/>
    </location>
</feature>
<comment type="caution">
    <text evidence="2">The sequence shown here is derived from an EMBL/GenBank/DDBJ whole genome shotgun (WGS) entry which is preliminary data.</text>
</comment>
<evidence type="ECO:0000313" key="3">
    <source>
        <dbReference type="Proteomes" id="UP001153269"/>
    </source>
</evidence>
<dbReference type="Proteomes" id="UP001153269">
    <property type="component" value="Unassembled WGS sequence"/>
</dbReference>
<evidence type="ECO:0000256" key="1">
    <source>
        <dbReference type="SAM" id="MobiDB-lite"/>
    </source>
</evidence>
<proteinExistence type="predicted"/>
<evidence type="ECO:0000313" key="2">
    <source>
        <dbReference type="EMBL" id="CAB1451171.1"/>
    </source>
</evidence>
<accession>A0A9N7Z5N0</accession>
<feature type="region of interest" description="Disordered" evidence="1">
    <location>
        <begin position="1"/>
        <end position="20"/>
    </location>
</feature>
<dbReference type="AlphaFoldDB" id="A0A9N7Z5N0"/>